<gene>
    <name evidence="2" type="ORF">EOD39_21314</name>
</gene>
<reference evidence="2 3" key="1">
    <citation type="submission" date="2019-01" db="EMBL/GenBank/DDBJ databases">
        <title>Draft Genome and Complete Hox-Cluster Characterization of the Sterlet Sturgeon (Acipenser ruthenus).</title>
        <authorList>
            <person name="Wei Q."/>
        </authorList>
    </citation>
    <scope>NUCLEOTIDE SEQUENCE [LARGE SCALE GENOMIC DNA]</scope>
    <source>
        <strain evidence="2">WHYD16114868_AA</strain>
        <tissue evidence="2">Blood</tissue>
    </source>
</reference>
<sequence>MYYNMSYPSGAQKRQEEKAKCLRAYPKLTTFFTQQEAQAERVGESSTSSPPSALNFEEVAETEKTVEAGSEDIEETQDPQGESLEINQVLPDDPALWPERISDDQRCEIVKTDPKQILDIEFPQNNDTVP</sequence>
<name>A0A444UT09_ACIRT</name>
<evidence type="ECO:0000313" key="3">
    <source>
        <dbReference type="Proteomes" id="UP000289886"/>
    </source>
</evidence>
<accession>A0A444UT09</accession>
<organism evidence="2 3">
    <name type="scientific">Acipenser ruthenus</name>
    <name type="common">Sterlet sturgeon</name>
    <dbReference type="NCBI Taxonomy" id="7906"/>
    <lineage>
        <taxon>Eukaryota</taxon>
        <taxon>Metazoa</taxon>
        <taxon>Chordata</taxon>
        <taxon>Craniata</taxon>
        <taxon>Vertebrata</taxon>
        <taxon>Euteleostomi</taxon>
        <taxon>Actinopterygii</taxon>
        <taxon>Chondrostei</taxon>
        <taxon>Acipenseriformes</taxon>
        <taxon>Acipenseridae</taxon>
        <taxon>Acipenser</taxon>
    </lineage>
</organism>
<proteinExistence type="predicted"/>
<feature type="region of interest" description="Disordered" evidence="1">
    <location>
        <begin position="36"/>
        <end position="86"/>
    </location>
</feature>
<comment type="caution">
    <text evidence="2">The sequence shown here is derived from an EMBL/GenBank/DDBJ whole genome shotgun (WGS) entry which is preliminary data.</text>
</comment>
<keyword evidence="3" id="KW-1185">Reference proteome</keyword>
<protein>
    <submittedName>
        <fullName evidence="2">Uncharacterized protein</fullName>
    </submittedName>
</protein>
<dbReference type="Proteomes" id="UP000289886">
    <property type="component" value="Unassembled WGS sequence"/>
</dbReference>
<evidence type="ECO:0000256" key="1">
    <source>
        <dbReference type="SAM" id="MobiDB-lite"/>
    </source>
</evidence>
<evidence type="ECO:0000313" key="2">
    <source>
        <dbReference type="EMBL" id="RXM91305.1"/>
    </source>
</evidence>
<dbReference type="AlphaFoldDB" id="A0A444UT09"/>
<dbReference type="EMBL" id="SCEB01009285">
    <property type="protein sequence ID" value="RXM91305.1"/>
    <property type="molecule type" value="Genomic_DNA"/>
</dbReference>